<dbReference type="AlphaFoldDB" id="A0AAW2IPB3"/>
<organism evidence="2">
    <name type="scientific">Sesamum radiatum</name>
    <name type="common">Black benniseed</name>
    <dbReference type="NCBI Taxonomy" id="300843"/>
    <lineage>
        <taxon>Eukaryota</taxon>
        <taxon>Viridiplantae</taxon>
        <taxon>Streptophyta</taxon>
        <taxon>Embryophyta</taxon>
        <taxon>Tracheophyta</taxon>
        <taxon>Spermatophyta</taxon>
        <taxon>Magnoliopsida</taxon>
        <taxon>eudicotyledons</taxon>
        <taxon>Gunneridae</taxon>
        <taxon>Pentapetalae</taxon>
        <taxon>asterids</taxon>
        <taxon>lamiids</taxon>
        <taxon>Lamiales</taxon>
        <taxon>Pedaliaceae</taxon>
        <taxon>Sesamum</taxon>
    </lineage>
</organism>
<gene>
    <name evidence="2" type="ORF">Sradi_7211800</name>
</gene>
<reference evidence="2" key="1">
    <citation type="submission" date="2020-06" db="EMBL/GenBank/DDBJ databases">
        <authorList>
            <person name="Li T."/>
            <person name="Hu X."/>
            <person name="Zhang T."/>
            <person name="Song X."/>
            <person name="Zhang H."/>
            <person name="Dai N."/>
            <person name="Sheng W."/>
            <person name="Hou X."/>
            <person name="Wei L."/>
        </authorList>
    </citation>
    <scope>NUCLEOTIDE SEQUENCE</scope>
    <source>
        <strain evidence="2">G02</strain>
        <tissue evidence="2">Leaf</tissue>
    </source>
</reference>
<name>A0AAW2IPB3_SESRA</name>
<evidence type="ECO:0000256" key="1">
    <source>
        <dbReference type="SAM" id="SignalP"/>
    </source>
</evidence>
<feature type="signal peptide" evidence="1">
    <location>
        <begin position="1"/>
        <end position="18"/>
    </location>
</feature>
<evidence type="ECO:0000313" key="2">
    <source>
        <dbReference type="EMBL" id="KAL0283984.1"/>
    </source>
</evidence>
<dbReference type="EMBL" id="JACGWJ010001201">
    <property type="protein sequence ID" value="KAL0283984.1"/>
    <property type="molecule type" value="Genomic_DNA"/>
</dbReference>
<protein>
    <recommendedName>
        <fullName evidence="3">Reverse transcriptase domain-containing protein</fullName>
    </recommendedName>
</protein>
<evidence type="ECO:0008006" key="3">
    <source>
        <dbReference type="Google" id="ProtNLM"/>
    </source>
</evidence>
<reference evidence="2" key="2">
    <citation type="journal article" date="2024" name="Plant">
        <title>Genomic evolution and insights into agronomic trait innovations of Sesamum species.</title>
        <authorList>
            <person name="Miao H."/>
            <person name="Wang L."/>
            <person name="Qu L."/>
            <person name="Liu H."/>
            <person name="Sun Y."/>
            <person name="Le M."/>
            <person name="Wang Q."/>
            <person name="Wei S."/>
            <person name="Zheng Y."/>
            <person name="Lin W."/>
            <person name="Duan Y."/>
            <person name="Cao H."/>
            <person name="Xiong S."/>
            <person name="Wang X."/>
            <person name="Wei L."/>
            <person name="Li C."/>
            <person name="Ma Q."/>
            <person name="Ju M."/>
            <person name="Zhao R."/>
            <person name="Li G."/>
            <person name="Mu C."/>
            <person name="Tian Q."/>
            <person name="Mei H."/>
            <person name="Zhang T."/>
            <person name="Gao T."/>
            <person name="Zhang H."/>
        </authorList>
    </citation>
    <scope>NUCLEOTIDE SEQUENCE</scope>
    <source>
        <strain evidence="2">G02</strain>
    </source>
</reference>
<proteinExistence type="predicted"/>
<accession>A0AAW2IPB3</accession>
<comment type="caution">
    <text evidence="2">The sequence shown here is derived from an EMBL/GenBank/DDBJ whole genome shotgun (WGS) entry which is preliminary data.</text>
</comment>
<sequence length="116" mass="13320">MSPYLFLLVMEVLHMLLQQLIEQDMGFSFYWSCQGSGLFQLCFADDLLLFYKAYVAFINVFKRGLDLFASLSGLHVNLSKSYLIISKLAHDIRDNLLSVLEFQEDTYLFATLASLS</sequence>
<keyword evidence="1" id="KW-0732">Signal</keyword>
<feature type="chain" id="PRO_5043755285" description="Reverse transcriptase domain-containing protein" evidence="1">
    <location>
        <begin position="19"/>
        <end position="116"/>
    </location>
</feature>